<dbReference type="Gene3D" id="3.40.50.1820">
    <property type="entry name" value="alpha/beta hydrolase"/>
    <property type="match status" value="1"/>
</dbReference>
<evidence type="ECO:0000313" key="2">
    <source>
        <dbReference type="EMBL" id="MBN8661410.1"/>
    </source>
</evidence>
<dbReference type="Proteomes" id="UP000664277">
    <property type="component" value="Unassembled WGS sequence"/>
</dbReference>
<organism evidence="2 3">
    <name type="scientific">Candidatus Obscuribacter phosphatis</name>
    <dbReference type="NCBI Taxonomy" id="1906157"/>
    <lineage>
        <taxon>Bacteria</taxon>
        <taxon>Bacillati</taxon>
        <taxon>Candidatus Melainabacteria</taxon>
        <taxon>Candidatus Obscuribacterales</taxon>
        <taxon>Candidatus Obscuribacteraceae</taxon>
        <taxon>Candidatus Obscuribacter</taxon>
    </lineage>
</organism>
<evidence type="ECO:0000256" key="1">
    <source>
        <dbReference type="SAM" id="MobiDB-lite"/>
    </source>
</evidence>
<dbReference type="InterPro" id="IPR029058">
    <property type="entry name" value="AB_hydrolase_fold"/>
</dbReference>
<dbReference type="EMBL" id="JAFLCK010000020">
    <property type="protein sequence ID" value="MBN8661410.1"/>
    <property type="molecule type" value="Genomic_DNA"/>
</dbReference>
<comment type="caution">
    <text evidence="2">The sequence shown here is derived from an EMBL/GenBank/DDBJ whole genome shotgun (WGS) entry which is preliminary data.</text>
</comment>
<feature type="compositionally biased region" description="Polar residues" evidence="1">
    <location>
        <begin position="1"/>
        <end position="15"/>
    </location>
</feature>
<protein>
    <submittedName>
        <fullName evidence="2">Uncharacterized protein</fullName>
    </submittedName>
</protein>
<name>A0A8J7PMG1_9BACT</name>
<proteinExistence type="predicted"/>
<evidence type="ECO:0000313" key="3">
    <source>
        <dbReference type="Proteomes" id="UP000664277"/>
    </source>
</evidence>
<feature type="region of interest" description="Disordered" evidence="1">
    <location>
        <begin position="1"/>
        <end position="39"/>
    </location>
</feature>
<dbReference type="AlphaFoldDB" id="A0A8J7PMG1"/>
<sequence>MDSGNKSANNDTFNTRELYRDLPTLNQTNRANEDLTREGNLPNIKIAEAGRHTLSPAWRDSVTDNGRGSITDTGRGSITDNGRGSITDTGRGSITDNGRGSITDTGRGSITDNGRGSISERSNPVSDRGIERPKPAEKPDVPARAFTMDLKNHAANHGKPDALVYLPRNFDPEKPINLVIYNHGWRSTATSSYKNERLGEQMSGAPPNTVLVIPEWQRSPGAENGDQGALAGQGKYAAMLQEIMNKTPGLKGKNISDLESINIVSHSAGYNPTTKMIYDPTIGPKVKSLTMLDSAYNGPALNGWLAKNARELASGEKQFINIFNDTTKESLAQAKFVKETLGKAGLSPALVQEDYKNGKRPISKETVGANGIIFKRSDLTTGGSGAHGAMPKLFFSTVLEGANLRRQRGR</sequence>
<gene>
    <name evidence="2" type="ORF">J0M35_13675</name>
</gene>
<feature type="compositionally biased region" description="Polar residues" evidence="1">
    <location>
        <begin position="63"/>
        <end position="125"/>
    </location>
</feature>
<feature type="region of interest" description="Disordered" evidence="1">
    <location>
        <begin position="55"/>
        <end position="141"/>
    </location>
</feature>
<dbReference type="SUPFAM" id="SSF53474">
    <property type="entry name" value="alpha/beta-Hydrolases"/>
    <property type="match status" value="1"/>
</dbReference>
<accession>A0A8J7PMG1</accession>
<feature type="compositionally biased region" description="Basic and acidic residues" evidence="1">
    <location>
        <begin position="128"/>
        <end position="141"/>
    </location>
</feature>
<reference evidence="2" key="1">
    <citation type="submission" date="2021-02" db="EMBL/GenBank/DDBJ databases">
        <title>Genome-Resolved Metagenomics of a Microbial Community Performing Photosynthetic Biological Nutrient Removal.</title>
        <authorList>
            <person name="Mcdaniel E.A."/>
        </authorList>
    </citation>
    <scope>NUCLEOTIDE SEQUENCE</scope>
    <source>
        <strain evidence="2">UWPOB_OBS1</strain>
    </source>
</reference>